<dbReference type="AlphaFoldDB" id="A0A8H6RC33"/>
<dbReference type="InterPro" id="IPR051938">
    <property type="entry name" value="Apopto_cytoskel_mod"/>
</dbReference>
<feature type="region of interest" description="Disordered" evidence="2">
    <location>
        <begin position="270"/>
        <end position="289"/>
    </location>
</feature>
<dbReference type="CDD" id="cd06257">
    <property type="entry name" value="DnaJ"/>
    <property type="match status" value="1"/>
</dbReference>
<name>A0A8H6RC33_9PEZI</name>
<dbReference type="Proteomes" id="UP000660729">
    <property type="component" value="Unassembled WGS sequence"/>
</dbReference>
<keyword evidence="3" id="KW-1133">Transmembrane helix</keyword>
<dbReference type="InterPro" id="IPR036869">
    <property type="entry name" value="J_dom_sf"/>
</dbReference>
<feature type="transmembrane region" description="Helical" evidence="3">
    <location>
        <begin position="248"/>
        <end position="269"/>
    </location>
</feature>
<dbReference type="PRINTS" id="PR00625">
    <property type="entry name" value="JDOMAIN"/>
</dbReference>
<keyword evidence="6" id="KW-1185">Reference proteome</keyword>
<evidence type="ECO:0000313" key="6">
    <source>
        <dbReference type="Proteomes" id="UP000660729"/>
    </source>
</evidence>
<dbReference type="PANTHER" id="PTHR44145:SF3">
    <property type="entry name" value="DNAJ HOMOLOG SUBFAMILY A MEMBER 3, MITOCHONDRIAL"/>
    <property type="match status" value="1"/>
</dbReference>
<dbReference type="Gene3D" id="1.10.287.110">
    <property type="entry name" value="DnaJ domain"/>
    <property type="match status" value="1"/>
</dbReference>
<reference evidence="5" key="1">
    <citation type="submission" date="2020-04" db="EMBL/GenBank/DDBJ databases">
        <title>Draft genome resource of the tomato pathogen Pseudocercospora fuligena.</title>
        <authorList>
            <person name="Zaccaron A."/>
        </authorList>
    </citation>
    <scope>NUCLEOTIDE SEQUENCE</scope>
    <source>
        <strain evidence="5">PF001</strain>
    </source>
</reference>
<dbReference type="PANTHER" id="PTHR44145">
    <property type="entry name" value="DNAJ HOMOLOG SUBFAMILY A MEMBER 3, MITOCHONDRIAL"/>
    <property type="match status" value="1"/>
</dbReference>
<evidence type="ECO:0000256" key="1">
    <source>
        <dbReference type="ARBA" id="ARBA00023186"/>
    </source>
</evidence>
<accession>A0A8H6RC33</accession>
<evidence type="ECO:0000256" key="3">
    <source>
        <dbReference type="SAM" id="Phobius"/>
    </source>
</evidence>
<dbReference type="SMART" id="SM00271">
    <property type="entry name" value="DnaJ"/>
    <property type="match status" value="1"/>
</dbReference>
<feature type="compositionally biased region" description="Basic and acidic residues" evidence="2">
    <location>
        <begin position="159"/>
        <end position="178"/>
    </location>
</feature>
<organism evidence="5 6">
    <name type="scientific">Pseudocercospora fuligena</name>
    <dbReference type="NCBI Taxonomy" id="685502"/>
    <lineage>
        <taxon>Eukaryota</taxon>
        <taxon>Fungi</taxon>
        <taxon>Dikarya</taxon>
        <taxon>Ascomycota</taxon>
        <taxon>Pezizomycotina</taxon>
        <taxon>Dothideomycetes</taxon>
        <taxon>Dothideomycetidae</taxon>
        <taxon>Mycosphaerellales</taxon>
        <taxon>Mycosphaerellaceae</taxon>
        <taxon>Pseudocercospora</taxon>
    </lineage>
</organism>
<dbReference type="OrthoDB" id="10250354at2759"/>
<dbReference type="PROSITE" id="PS50076">
    <property type="entry name" value="DNAJ_2"/>
    <property type="match status" value="1"/>
</dbReference>
<evidence type="ECO:0000256" key="2">
    <source>
        <dbReference type="SAM" id="MobiDB-lite"/>
    </source>
</evidence>
<keyword evidence="3" id="KW-0472">Membrane</keyword>
<dbReference type="InterPro" id="IPR001623">
    <property type="entry name" value="DnaJ_domain"/>
</dbReference>
<evidence type="ECO:0000259" key="4">
    <source>
        <dbReference type="PROSITE" id="PS50076"/>
    </source>
</evidence>
<gene>
    <name evidence="5" type="ORF">HII31_09782</name>
</gene>
<protein>
    <submittedName>
        <fullName evidence="5">Chaperone protein DnaJ 2</fullName>
    </submittedName>
</protein>
<evidence type="ECO:0000313" key="5">
    <source>
        <dbReference type="EMBL" id="KAF7188859.1"/>
    </source>
</evidence>
<dbReference type="Pfam" id="PF00226">
    <property type="entry name" value="DnaJ"/>
    <property type="match status" value="1"/>
</dbReference>
<feature type="compositionally biased region" description="Basic and acidic residues" evidence="2">
    <location>
        <begin position="93"/>
        <end position="104"/>
    </location>
</feature>
<keyword evidence="1" id="KW-0143">Chaperone</keyword>
<feature type="domain" description="J" evidence="4">
    <location>
        <begin position="38"/>
        <end position="103"/>
    </location>
</feature>
<dbReference type="SUPFAM" id="SSF46565">
    <property type="entry name" value="Chaperone J-domain"/>
    <property type="match status" value="1"/>
</dbReference>
<sequence length="289" mass="31017">MIVRSCVSRRTATPCPSFHAVHPRYFHASAGQNAELSNHYETLEVPTNATPAEIKKSFYKLSKANHPDLHPNDKTKSQRFVKVSEAYATLGSAEKKQRYDRDFFRQQAPSGGGGPTPHGSYSSAQSGPGGRPASGLSRRRTQFRGPPPSFYRSGGWGEQGEKRRENAEKASHTFEARGESASGPAGPGMGPGGFATGFDNDVPHFDRAGHYRTHENLGSMNERRQAKRTRKQGASFLERESGGGGSTLFSFFVVGGTLLGVVGLTGMVFGGPTRGKGNVSPAKAAENDS</sequence>
<dbReference type="EMBL" id="JABCIY010000204">
    <property type="protein sequence ID" value="KAF7188859.1"/>
    <property type="molecule type" value="Genomic_DNA"/>
</dbReference>
<keyword evidence="3" id="KW-0812">Transmembrane</keyword>
<feature type="region of interest" description="Disordered" evidence="2">
    <location>
        <begin position="92"/>
        <end position="188"/>
    </location>
</feature>
<comment type="caution">
    <text evidence="5">The sequence shown here is derived from an EMBL/GenBank/DDBJ whole genome shotgun (WGS) entry which is preliminary data.</text>
</comment>
<proteinExistence type="predicted"/>